<reference evidence="9 10" key="1">
    <citation type="submission" date="2016-10" db="EMBL/GenBank/DDBJ databases">
        <authorList>
            <person name="Cai Z."/>
        </authorList>
    </citation>
    <scope>NUCLEOTIDE SEQUENCE [LARGE SCALE GENOMIC DNA]</scope>
</reference>
<dbReference type="GO" id="GO:0019773">
    <property type="term" value="C:proteasome core complex, alpha-subunit complex"/>
    <property type="evidence" value="ECO:0007669"/>
    <property type="project" value="UniProtKB-UniRule"/>
</dbReference>
<dbReference type="EMBL" id="FNXT01000763">
    <property type="protein sequence ID" value="SZX66873.1"/>
    <property type="molecule type" value="Genomic_DNA"/>
</dbReference>
<evidence type="ECO:0000256" key="2">
    <source>
        <dbReference type="ARBA" id="ARBA00004123"/>
    </source>
</evidence>
<accession>A0A383VPQ5</accession>
<dbReference type="PANTHER" id="PTHR11599">
    <property type="entry name" value="PROTEASOME SUBUNIT ALPHA/BETA"/>
    <property type="match status" value="1"/>
</dbReference>
<dbReference type="GO" id="GO:0005634">
    <property type="term" value="C:nucleus"/>
    <property type="evidence" value="ECO:0007669"/>
    <property type="project" value="UniProtKB-SubCell"/>
</dbReference>
<keyword evidence="5" id="KW-0963">Cytoplasm</keyword>
<evidence type="ECO:0000256" key="7">
    <source>
        <dbReference type="ARBA" id="ARBA00023242"/>
    </source>
</evidence>
<dbReference type="SMART" id="SM00948">
    <property type="entry name" value="Proteasome_A_N"/>
    <property type="match status" value="1"/>
</dbReference>
<evidence type="ECO:0000256" key="5">
    <source>
        <dbReference type="ARBA" id="ARBA00022490"/>
    </source>
</evidence>
<dbReference type="InterPro" id="IPR029055">
    <property type="entry name" value="Ntn_hydrolases_N"/>
</dbReference>
<dbReference type="AlphaFoldDB" id="A0A383VPQ5"/>
<comment type="subcellular location">
    <subcellularLocation>
        <location evidence="3">Cytoplasm</location>
    </subcellularLocation>
    <subcellularLocation>
        <location evidence="2">Nucleus</location>
    </subcellularLocation>
</comment>
<dbReference type="PROSITE" id="PS51475">
    <property type="entry name" value="PROTEASOME_ALPHA_2"/>
    <property type="match status" value="1"/>
</dbReference>
<keyword evidence="6 8" id="KW-0647">Proteasome</keyword>
<dbReference type="FunFam" id="3.60.20.10:FF:000007">
    <property type="entry name" value="Proteasome subunit alpha type"/>
    <property type="match status" value="1"/>
</dbReference>
<name>A0A383VPQ5_TETOB</name>
<evidence type="ECO:0000256" key="4">
    <source>
        <dbReference type="ARBA" id="ARBA00021338"/>
    </source>
</evidence>
<comment type="similarity">
    <text evidence="8">Belongs to the peptidase T1A family.</text>
</comment>
<evidence type="ECO:0000256" key="6">
    <source>
        <dbReference type="ARBA" id="ARBA00022942"/>
    </source>
</evidence>
<dbReference type="InterPro" id="IPR023332">
    <property type="entry name" value="Proteasome_alpha-type"/>
</dbReference>
<dbReference type="InterPro" id="IPR001353">
    <property type="entry name" value="Proteasome_sua/b"/>
</dbReference>
<dbReference type="InterPro" id="IPR050115">
    <property type="entry name" value="Proteasome_alpha"/>
</dbReference>
<evidence type="ECO:0000313" key="10">
    <source>
        <dbReference type="Proteomes" id="UP000256970"/>
    </source>
</evidence>
<comment type="function">
    <text evidence="1">The proteasome is a multicatalytic proteinase complex which is characterized by its ability to cleave peptides with Arg, Phe, Tyr, Leu, and Glu adjacent to the leaving group at neutral or slightly basic pH. The proteasome has an ATP-dependent proteolytic activity.</text>
</comment>
<dbReference type="Proteomes" id="UP000256970">
    <property type="component" value="Unassembled WGS sequence"/>
</dbReference>
<evidence type="ECO:0000256" key="1">
    <source>
        <dbReference type="ARBA" id="ARBA00002000"/>
    </source>
</evidence>
<sequence length="250" mass="27519">MSGIGTGYDLSVTTYSPDGKVFQTDYAQKAVDNSSTAMGIKCKDGVVLAVEKLVLSKLLVEGSNRRIFNIDHHAGMAVAGLQPDGRQIVNRAQDEATQYKSFYGESIPGSVLCERVASYKHAFNLYWSMRPYGVSSLLAVHDKAAGPQLYLVEPSGIAHRYYGTAVGKGRQSVKTEIERLKFDQISCRQAVVECAKTLYKVHEESGKPFELEMSWICEESGWKHARVPAELVAEAEQQAKAAAEESDMED</sequence>
<dbReference type="STRING" id="3088.A0A383VPQ5"/>
<organism evidence="9 10">
    <name type="scientific">Tetradesmus obliquus</name>
    <name type="common">Green alga</name>
    <name type="synonym">Acutodesmus obliquus</name>
    <dbReference type="NCBI Taxonomy" id="3088"/>
    <lineage>
        <taxon>Eukaryota</taxon>
        <taxon>Viridiplantae</taxon>
        <taxon>Chlorophyta</taxon>
        <taxon>core chlorophytes</taxon>
        <taxon>Chlorophyceae</taxon>
        <taxon>CS clade</taxon>
        <taxon>Sphaeropleales</taxon>
        <taxon>Scenedesmaceae</taxon>
        <taxon>Tetradesmus</taxon>
    </lineage>
</organism>
<keyword evidence="7" id="KW-0539">Nucleus</keyword>
<keyword evidence="10" id="KW-1185">Reference proteome</keyword>
<dbReference type="Pfam" id="PF00227">
    <property type="entry name" value="Proteasome"/>
    <property type="match status" value="1"/>
</dbReference>
<protein>
    <recommendedName>
        <fullName evidence="4">Proteasome subunit alpha type-3</fullName>
    </recommendedName>
</protein>
<dbReference type="InterPro" id="IPR000426">
    <property type="entry name" value="Proteasome_asu_N"/>
</dbReference>
<evidence type="ECO:0000256" key="8">
    <source>
        <dbReference type="PROSITE-ProRule" id="PRU00808"/>
    </source>
</evidence>
<dbReference type="Gene3D" id="3.60.20.10">
    <property type="entry name" value="Glutamine Phosphoribosylpyrophosphate, subunit 1, domain 1"/>
    <property type="match status" value="1"/>
</dbReference>
<proteinExistence type="inferred from homology"/>
<gene>
    <name evidence="9" type="ORF">BQ4739_LOCUS7306</name>
</gene>
<evidence type="ECO:0000256" key="3">
    <source>
        <dbReference type="ARBA" id="ARBA00004496"/>
    </source>
</evidence>
<dbReference type="GO" id="GO:0006511">
    <property type="term" value="P:ubiquitin-dependent protein catabolic process"/>
    <property type="evidence" value="ECO:0007669"/>
    <property type="project" value="InterPro"/>
</dbReference>
<dbReference type="Pfam" id="PF10584">
    <property type="entry name" value="Proteasome_A_N"/>
    <property type="match status" value="1"/>
</dbReference>
<dbReference type="CDD" id="cd03751">
    <property type="entry name" value="proteasome_alpha_type_3"/>
    <property type="match status" value="1"/>
</dbReference>
<evidence type="ECO:0000313" key="9">
    <source>
        <dbReference type="EMBL" id="SZX66873.1"/>
    </source>
</evidence>
<dbReference type="GO" id="GO:0005737">
    <property type="term" value="C:cytoplasm"/>
    <property type="evidence" value="ECO:0007669"/>
    <property type="project" value="UniProtKB-SubCell"/>
</dbReference>
<dbReference type="OrthoDB" id="431557at2759"/>
<dbReference type="SUPFAM" id="SSF56235">
    <property type="entry name" value="N-terminal nucleophile aminohydrolases (Ntn hydrolases)"/>
    <property type="match status" value="1"/>
</dbReference>